<evidence type="ECO:0000313" key="2">
    <source>
        <dbReference type="Proteomes" id="UP001193748"/>
    </source>
</evidence>
<reference evidence="1" key="1">
    <citation type="submission" date="2020-05" db="EMBL/GenBank/DDBJ databases">
        <authorList>
            <person name="Brown S."/>
            <person name="Huntemann M."/>
            <person name="Clum A."/>
            <person name="Spunde A."/>
            <person name="Palaniappan K."/>
            <person name="Ritter S."/>
            <person name="Mikhailova N."/>
            <person name="Chen I.-M."/>
            <person name="Stamatis D."/>
            <person name="Reddy T."/>
            <person name="O'Malley R."/>
            <person name="Daum C."/>
            <person name="Shapiro N."/>
            <person name="Ivanova N."/>
            <person name="Kyrpides N."/>
            <person name="Woyke T."/>
        </authorList>
    </citation>
    <scope>NUCLEOTIDE SEQUENCE</scope>
    <source>
        <strain evidence="1">DJ080</strain>
    </source>
</reference>
<dbReference type="AlphaFoldDB" id="A0AAX0B8J4"/>
<proteinExistence type="predicted"/>
<organism evidence="1 2">
    <name type="scientific">Clostridium beijerinckii</name>
    <name type="common">Clostridium MP</name>
    <dbReference type="NCBI Taxonomy" id="1520"/>
    <lineage>
        <taxon>Bacteria</taxon>
        <taxon>Bacillati</taxon>
        <taxon>Bacillota</taxon>
        <taxon>Clostridia</taxon>
        <taxon>Eubacteriales</taxon>
        <taxon>Clostridiaceae</taxon>
        <taxon>Clostridium</taxon>
    </lineage>
</organism>
<evidence type="ECO:0000313" key="1">
    <source>
        <dbReference type="EMBL" id="NRT91296.1"/>
    </source>
</evidence>
<reference evidence="1" key="2">
    <citation type="journal article" date="2022" name="Nat. Biotechnol.">
        <title>Carbon-negative production of acetone and isopropanol by gas fermentation at industrial pilot scale.</title>
        <authorList>
            <person name="Liew F.E."/>
            <person name="Nogle R."/>
            <person name="Abdalla T."/>
            <person name="Rasor B.J."/>
            <person name="Canter C."/>
            <person name="Jensen R.O."/>
            <person name="Wang L."/>
            <person name="Strutz J."/>
            <person name="Chirania P."/>
            <person name="De Tissera S."/>
            <person name="Mueller A.P."/>
            <person name="Ruan Z."/>
            <person name="Gao A."/>
            <person name="Tran L."/>
            <person name="Engle N.L."/>
            <person name="Bromley J.C."/>
            <person name="Daniell J."/>
            <person name="Conrado R."/>
            <person name="Tschaplinski T.J."/>
            <person name="Giannone R.J."/>
            <person name="Hettich R.L."/>
            <person name="Karim A.S."/>
            <person name="Simpson S.D."/>
            <person name="Brown S.D."/>
            <person name="Leang C."/>
            <person name="Jewett M.C."/>
            <person name="Kopke M."/>
        </authorList>
    </citation>
    <scope>NUCLEOTIDE SEQUENCE</scope>
    <source>
        <strain evidence="1">DJ080</strain>
    </source>
</reference>
<sequence>MLDEFCIKNHINREEITQSLVDDLYEKNPGIFNQKPNDTIINAVNSWKLNNRNLATPGSPMPRCPHCKYVTLEADVLPEIIEQETEHYKNNFLNLVFDK</sequence>
<comment type="caution">
    <text evidence="1">The sequence shown here is derived from an EMBL/GenBank/DDBJ whole genome shotgun (WGS) entry which is preliminary data.</text>
</comment>
<accession>A0AAX0B8J4</accession>
<protein>
    <submittedName>
        <fullName evidence="1">Uncharacterized protein</fullName>
    </submittedName>
</protein>
<dbReference type="Proteomes" id="UP001193748">
    <property type="component" value="Unassembled WGS sequence"/>
</dbReference>
<dbReference type="EMBL" id="JABSWW010000001">
    <property type="protein sequence ID" value="NRT91296.1"/>
    <property type="molecule type" value="Genomic_DNA"/>
</dbReference>
<name>A0AAX0B8J4_CLOBE</name>
<gene>
    <name evidence="1" type="ORF">B0H41_004975</name>
</gene>